<keyword evidence="13" id="KW-1185">Reference proteome</keyword>
<comment type="subunit">
    <text evidence="8">Monomer.</text>
</comment>
<keyword evidence="2 8" id="KW-0436">Ligase</keyword>
<dbReference type="InterPro" id="IPR009080">
    <property type="entry name" value="tRNAsynth_Ia_anticodon-bd"/>
</dbReference>
<feature type="binding site" evidence="8">
    <location>
        <position position="154"/>
    </location>
    <ligand>
        <name>Zn(2+)</name>
        <dbReference type="ChEBI" id="CHEBI:29105"/>
    </ligand>
</feature>
<dbReference type="NCBIfam" id="NF008900">
    <property type="entry name" value="PRK12267.1"/>
    <property type="match status" value="1"/>
</dbReference>
<dbReference type="Pfam" id="PF09334">
    <property type="entry name" value="tRNA-synt_1g"/>
    <property type="match status" value="1"/>
</dbReference>
<dbReference type="SUPFAM" id="SSF52374">
    <property type="entry name" value="Nucleotidylyl transferase"/>
    <property type="match status" value="1"/>
</dbReference>
<evidence type="ECO:0000259" key="11">
    <source>
        <dbReference type="Pfam" id="PF19303"/>
    </source>
</evidence>
<feature type="binding site" evidence="8">
    <location>
        <position position="306"/>
    </location>
    <ligand>
        <name>ATP</name>
        <dbReference type="ChEBI" id="CHEBI:30616"/>
    </ligand>
</feature>
<dbReference type="InterPro" id="IPR023457">
    <property type="entry name" value="Met-tRNA_synth_2"/>
</dbReference>
<dbReference type="PRINTS" id="PR01041">
    <property type="entry name" value="TRNASYNTHMET"/>
</dbReference>
<dbReference type="Pfam" id="PF19303">
    <property type="entry name" value="Anticodon_3"/>
    <property type="match status" value="1"/>
</dbReference>
<dbReference type="FunFam" id="2.170.220.10:FF:000001">
    <property type="entry name" value="methionine--tRNA ligase, mitochondrial"/>
    <property type="match status" value="1"/>
</dbReference>
<dbReference type="InterPro" id="IPR015413">
    <property type="entry name" value="Methionyl/Leucyl_tRNA_Synth"/>
</dbReference>
<keyword evidence="6 8" id="KW-0030">Aminoacyl-tRNA synthetase</keyword>
<feature type="binding site" evidence="8">
    <location>
        <position position="133"/>
    </location>
    <ligand>
        <name>Zn(2+)</name>
        <dbReference type="ChEBI" id="CHEBI:29105"/>
    </ligand>
</feature>
<dbReference type="InterPro" id="IPR014758">
    <property type="entry name" value="Met-tRNA_synth"/>
</dbReference>
<feature type="binding site" evidence="8">
    <location>
        <position position="136"/>
    </location>
    <ligand>
        <name>Zn(2+)</name>
        <dbReference type="ChEBI" id="CHEBI:29105"/>
    </ligand>
</feature>
<evidence type="ECO:0000256" key="6">
    <source>
        <dbReference type="ARBA" id="ARBA00023146"/>
    </source>
</evidence>
<dbReference type="AlphaFoldDB" id="A0A3N6RQ65"/>
<dbReference type="RefSeq" id="WP_124154760.1">
    <property type="nucleotide sequence ID" value="NZ_CAWOLW010000634.1"/>
</dbReference>
<dbReference type="GO" id="GO:0004825">
    <property type="term" value="F:methionine-tRNA ligase activity"/>
    <property type="evidence" value="ECO:0007669"/>
    <property type="project" value="UniProtKB-UniRule"/>
</dbReference>
<proteinExistence type="inferred from homology"/>
<dbReference type="GO" id="GO:0005737">
    <property type="term" value="C:cytoplasm"/>
    <property type="evidence" value="ECO:0007669"/>
    <property type="project" value="UniProtKB-SubCell"/>
</dbReference>
<feature type="short sequence motif" description="'HIGH' region" evidence="8">
    <location>
        <begin position="18"/>
        <end position="28"/>
    </location>
</feature>
<evidence type="ECO:0000256" key="8">
    <source>
        <dbReference type="HAMAP-Rule" id="MF_01228"/>
    </source>
</evidence>
<dbReference type="Gene3D" id="1.10.730.10">
    <property type="entry name" value="Isoleucyl-tRNA Synthetase, Domain 1"/>
    <property type="match status" value="1"/>
</dbReference>
<dbReference type="CDD" id="cd00814">
    <property type="entry name" value="MetRS_core"/>
    <property type="match status" value="1"/>
</dbReference>
<comment type="subcellular location">
    <subcellularLocation>
        <location evidence="8">Cytoplasm</location>
    </subcellularLocation>
</comment>
<name>A0A3N6RQ65_9CYAN</name>
<dbReference type="PANTHER" id="PTHR43326:SF1">
    <property type="entry name" value="METHIONINE--TRNA LIGASE, MITOCHONDRIAL"/>
    <property type="match status" value="1"/>
</dbReference>
<comment type="caution">
    <text evidence="8">Lacks conserved residue(s) required for the propagation of feature annotation.</text>
</comment>
<organism evidence="12 13">
    <name type="scientific">Okeania hirsuta</name>
    <dbReference type="NCBI Taxonomy" id="1458930"/>
    <lineage>
        <taxon>Bacteria</taxon>
        <taxon>Bacillati</taxon>
        <taxon>Cyanobacteriota</taxon>
        <taxon>Cyanophyceae</taxon>
        <taxon>Oscillatoriophycideae</taxon>
        <taxon>Oscillatoriales</taxon>
        <taxon>Microcoleaceae</taxon>
        <taxon>Okeania</taxon>
    </lineage>
</organism>
<evidence type="ECO:0000256" key="2">
    <source>
        <dbReference type="ARBA" id="ARBA00022598"/>
    </source>
</evidence>
<dbReference type="GO" id="GO:0006431">
    <property type="term" value="P:methionyl-tRNA aminoacylation"/>
    <property type="evidence" value="ECO:0007669"/>
    <property type="project" value="UniProtKB-UniRule"/>
</dbReference>
<keyword evidence="3 8" id="KW-0547">Nucleotide-binding</keyword>
<evidence type="ECO:0000256" key="1">
    <source>
        <dbReference type="ARBA" id="ARBA00003314"/>
    </source>
</evidence>
<dbReference type="HAMAP" id="MF_01228">
    <property type="entry name" value="Met_tRNA_synth_type2"/>
    <property type="match status" value="1"/>
</dbReference>
<evidence type="ECO:0000256" key="3">
    <source>
        <dbReference type="ARBA" id="ARBA00022741"/>
    </source>
</evidence>
<dbReference type="GO" id="GO:0005524">
    <property type="term" value="F:ATP binding"/>
    <property type="evidence" value="ECO:0007669"/>
    <property type="project" value="UniProtKB-UniRule"/>
</dbReference>
<evidence type="ECO:0000256" key="7">
    <source>
        <dbReference type="ARBA" id="ARBA00047364"/>
    </source>
</evidence>
<comment type="caution">
    <text evidence="12">The sequence shown here is derived from an EMBL/GenBank/DDBJ whole genome shotgun (WGS) entry which is preliminary data.</text>
</comment>
<comment type="similarity">
    <text evidence="9">Belongs to the class-I aminoacyl-tRNA synthetase family.</text>
</comment>
<comment type="function">
    <text evidence="1 8">Is required not only for elongation of protein synthesis but also for the initiation of all mRNA translation through initiator tRNA(fMet) aminoacylation.</text>
</comment>
<feature type="domain" description="Methionyl-tRNA synthetase anticodon-binding" evidence="11">
    <location>
        <begin position="417"/>
        <end position="489"/>
    </location>
</feature>
<dbReference type="NCBIfam" id="TIGR00398">
    <property type="entry name" value="metG"/>
    <property type="match status" value="1"/>
</dbReference>
<dbReference type="Proteomes" id="UP000269154">
    <property type="component" value="Unassembled WGS sequence"/>
</dbReference>
<evidence type="ECO:0000256" key="4">
    <source>
        <dbReference type="ARBA" id="ARBA00022840"/>
    </source>
</evidence>
<dbReference type="EC" id="6.1.1.10" evidence="8"/>
<sequence length="534" mass="61403">MKNTYKTQDTFAITTPLYYVNALPHIGSAYTTIAADTVARFQRLQGKSVLMITGTDEHGQKIQRTAQSKGRSPQEHCDLVVSGFESLWQQLNIQYDRFSRTTASNHELIVKEFFQRVWDRGDIYLSQQQGWYCVACEEFKEERELLEEKYCPIHTNQKVEWRDEENYFFRLSKYQEKLQAFYQEKPNFIQPESRRNEVLNFVNQGLQDFSISRVNVDWGFQLPVDPSHTIYVWFDALLGYVTALLDPDSEPTLENALSKWWPINLHLIGKDILRFHAIYWPAMLMSADLPISHHVFGHGFLTKDGKKMGKSLGNTLDPFELLKKYGSDAVRYYFLKEIEFGVDGDFSETRFINVLNADLANDLGNLLNRTLKMAQKYFKGQIPDIHGEEIEVTHPLKAIGMSLGEQVIQAYTDLAFSQVCEAVLALVRTSNKYIDETAPWSLYKQCQLEALAEVLYSVLESVRLASYLLSPIIPNISNAIYQQLGFSNDFNDKSVINSSEIFVKQANWGALPKNQILGQPQPIFQRIELAETVS</sequence>
<comment type="catalytic activity">
    <reaction evidence="7 8">
        <text>tRNA(Met) + L-methionine + ATP = L-methionyl-tRNA(Met) + AMP + diphosphate</text>
        <dbReference type="Rhea" id="RHEA:13481"/>
        <dbReference type="Rhea" id="RHEA-COMP:9667"/>
        <dbReference type="Rhea" id="RHEA-COMP:9698"/>
        <dbReference type="ChEBI" id="CHEBI:30616"/>
        <dbReference type="ChEBI" id="CHEBI:33019"/>
        <dbReference type="ChEBI" id="CHEBI:57844"/>
        <dbReference type="ChEBI" id="CHEBI:78442"/>
        <dbReference type="ChEBI" id="CHEBI:78530"/>
        <dbReference type="ChEBI" id="CHEBI:456215"/>
        <dbReference type="EC" id="6.1.1.10"/>
    </reaction>
</comment>
<evidence type="ECO:0000313" key="12">
    <source>
        <dbReference type="EMBL" id="RQH43078.1"/>
    </source>
</evidence>
<dbReference type="InterPro" id="IPR041872">
    <property type="entry name" value="Anticodon_Met"/>
</dbReference>
<feature type="domain" description="Methionyl/Leucyl tRNA synthetase" evidence="10">
    <location>
        <begin position="146"/>
        <end position="371"/>
    </location>
</feature>
<feature type="binding site" evidence="8">
    <location>
        <position position="151"/>
    </location>
    <ligand>
        <name>Zn(2+)</name>
        <dbReference type="ChEBI" id="CHEBI:29105"/>
    </ligand>
</feature>
<dbReference type="SUPFAM" id="SSF47323">
    <property type="entry name" value="Anticodon-binding domain of a subclass of class I aminoacyl-tRNA synthetases"/>
    <property type="match status" value="1"/>
</dbReference>
<keyword evidence="8" id="KW-0963">Cytoplasm</keyword>
<keyword evidence="5 8" id="KW-0648">Protein biosynthesis</keyword>
<protein>
    <recommendedName>
        <fullName evidence="8">Methionine--tRNA ligase</fullName>
        <ecNumber evidence="8">6.1.1.10</ecNumber>
    </recommendedName>
    <alternativeName>
        <fullName evidence="8">Methionyl-tRNA synthetase</fullName>
        <shortName evidence="8">MetRS</shortName>
    </alternativeName>
</protein>
<accession>A0A3N6RQ65</accession>
<gene>
    <name evidence="8" type="primary">metG</name>
    <name evidence="12" type="ORF">D5R40_13755</name>
</gene>
<dbReference type="CDD" id="cd07957">
    <property type="entry name" value="Anticodon_Ia_Met"/>
    <property type="match status" value="1"/>
</dbReference>
<evidence type="ECO:0000256" key="5">
    <source>
        <dbReference type="ARBA" id="ARBA00022917"/>
    </source>
</evidence>
<reference evidence="12 13" key="1">
    <citation type="journal article" date="2018" name="ACS Chem. Biol.">
        <title>Ketoreductase domain dysfunction expands chemodiversity: malyngamide biosynthesis in the cyanobacterium Okeania hirsuta.</title>
        <authorList>
            <person name="Moss N.A."/>
            <person name="Leao T."/>
            <person name="Rankin M."/>
            <person name="McCullough T.M."/>
            <person name="Qu P."/>
            <person name="Korobeynikov A."/>
            <person name="Smith J.L."/>
            <person name="Gerwick L."/>
            <person name="Gerwick W.H."/>
        </authorList>
    </citation>
    <scope>NUCLEOTIDE SEQUENCE [LARGE SCALE GENOMIC DNA]</scope>
    <source>
        <strain evidence="12 13">PAB10Feb10-1</strain>
    </source>
</reference>
<dbReference type="EMBL" id="RCBY01000067">
    <property type="protein sequence ID" value="RQH43078.1"/>
    <property type="molecule type" value="Genomic_DNA"/>
</dbReference>
<evidence type="ECO:0000256" key="9">
    <source>
        <dbReference type="RuleBase" id="RU363039"/>
    </source>
</evidence>
<dbReference type="InterPro" id="IPR033911">
    <property type="entry name" value="MetRS_core"/>
</dbReference>
<dbReference type="OrthoDB" id="9810191at2"/>
<feature type="short sequence motif" description="'KMSKS' region" evidence="8">
    <location>
        <begin position="307"/>
        <end position="311"/>
    </location>
</feature>
<keyword evidence="4 8" id="KW-0067">ATP-binding</keyword>
<dbReference type="Gene3D" id="3.40.50.620">
    <property type="entry name" value="HUPs"/>
    <property type="match status" value="1"/>
</dbReference>
<dbReference type="Gene3D" id="2.170.220.10">
    <property type="match status" value="1"/>
</dbReference>
<dbReference type="InterPro" id="IPR014729">
    <property type="entry name" value="Rossmann-like_a/b/a_fold"/>
</dbReference>
<evidence type="ECO:0000259" key="10">
    <source>
        <dbReference type="Pfam" id="PF09334"/>
    </source>
</evidence>
<evidence type="ECO:0000313" key="13">
    <source>
        <dbReference type="Proteomes" id="UP000269154"/>
    </source>
</evidence>
<dbReference type="PANTHER" id="PTHR43326">
    <property type="entry name" value="METHIONYL-TRNA SYNTHETASE"/>
    <property type="match status" value="1"/>
</dbReference>